<keyword evidence="3 6" id="KW-0713">Self-incompatibility</keyword>
<gene>
    <name evidence="7" type="ORF">LWI29_000798</name>
</gene>
<keyword evidence="5" id="KW-0732">Signal</keyword>
<evidence type="ECO:0000256" key="3">
    <source>
        <dbReference type="ARBA" id="ARBA00022471"/>
    </source>
</evidence>
<evidence type="ECO:0000313" key="8">
    <source>
        <dbReference type="Proteomes" id="UP001168877"/>
    </source>
</evidence>
<dbReference type="EMBL" id="JAUESC010000003">
    <property type="protein sequence ID" value="KAK0598930.1"/>
    <property type="molecule type" value="Genomic_DNA"/>
</dbReference>
<reference evidence="7" key="2">
    <citation type="submission" date="2023-06" db="EMBL/GenBank/DDBJ databases">
        <authorList>
            <person name="Swenson N.G."/>
            <person name="Wegrzyn J.L."/>
            <person name="Mcevoy S.L."/>
        </authorList>
    </citation>
    <scope>NUCLEOTIDE SEQUENCE</scope>
    <source>
        <strain evidence="7">NS2018</strain>
        <tissue evidence="7">Leaf</tissue>
    </source>
</reference>
<proteinExistence type="inferred from homology"/>
<comment type="caution">
    <text evidence="7">The sequence shown here is derived from an EMBL/GenBank/DDBJ whole genome shotgun (WGS) entry which is preliminary data.</text>
</comment>
<sequence>MGINLHLTRKHTIVIKNSFQSNAKSLYIHCSSKDNDIGEHWLAVGQTIAWSFRRLEYSKTLFHCYAQWGNKIKRFNAYEFDGTTKKCCPDKGRVTWFLGENGLRAVETYPKNILQDLELTKLNWD</sequence>
<dbReference type="GO" id="GO:0060320">
    <property type="term" value="P:rejection of self pollen"/>
    <property type="evidence" value="ECO:0007669"/>
    <property type="project" value="UniProtKB-KW"/>
</dbReference>
<comment type="subcellular location">
    <subcellularLocation>
        <location evidence="1 6">Secreted</location>
    </subcellularLocation>
</comment>
<dbReference type="PANTHER" id="PTHR31232:SF155">
    <property type="entry name" value="PLANT SELF-INCOMPATIBILITY PROTEIN S1 FAMILY"/>
    <property type="match status" value="1"/>
</dbReference>
<evidence type="ECO:0000256" key="1">
    <source>
        <dbReference type="ARBA" id="ARBA00004613"/>
    </source>
</evidence>
<accession>A0AA39W0H7</accession>
<evidence type="ECO:0000256" key="5">
    <source>
        <dbReference type="ARBA" id="ARBA00022729"/>
    </source>
</evidence>
<name>A0AA39W0H7_ACESA</name>
<keyword evidence="8" id="KW-1185">Reference proteome</keyword>
<dbReference type="Proteomes" id="UP001168877">
    <property type="component" value="Unassembled WGS sequence"/>
</dbReference>
<dbReference type="GO" id="GO:0005576">
    <property type="term" value="C:extracellular region"/>
    <property type="evidence" value="ECO:0007669"/>
    <property type="project" value="UniProtKB-SubCell"/>
</dbReference>
<keyword evidence="4 6" id="KW-0964">Secreted</keyword>
<comment type="similarity">
    <text evidence="2 6">Belongs to the plant self-incompatibility (S1) protein family.</text>
</comment>
<dbReference type="AlphaFoldDB" id="A0AA39W0H7"/>
<evidence type="ECO:0000256" key="2">
    <source>
        <dbReference type="ARBA" id="ARBA00005581"/>
    </source>
</evidence>
<evidence type="ECO:0000256" key="6">
    <source>
        <dbReference type="RuleBase" id="RU367044"/>
    </source>
</evidence>
<evidence type="ECO:0000313" key="7">
    <source>
        <dbReference type="EMBL" id="KAK0598930.1"/>
    </source>
</evidence>
<dbReference type="Pfam" id="PF05938">
    <property type="entry name" value="Self-incomp_S1"/>
    <property type="match status" value="1"/>
</dbReference>
<evidence type="ECO:0000256" key="4">
    <source>
        <dbReference type="ARBA" id="ARBA00022525"/>
    </source>
</evidence>
<organism evidence="7 8">
    <name type="scientific">Acer saccharum</name>
    <name type="common">Sugar maple</name>
    <dbReference type="NCBI Taxonomy" id="4024"/>
    <lineage>
        <taxon>Eukaryota</taxon>
        <taxon>Viridiplantae</taxon>
        <taxon>Streptophyta</taxon>
        <taxon>Embryophyta</taxon>
        <taxon>Tracheophyta</taxon>
        <taxon>Spermatophyta</taxon>
        <taxon>Magnoliopsida</taxon>
        <taxon>eudicotyledons</taxon>
        <taxon>Gunneridae</taxon>
        <taxon>Pentapetalae</taxon>
        <taxon>rosids</taxon>
        <taxon>malvids</taxon>
        <taxon>Sapindales</taxon>
        <taxon>Sapindaceae</taxon>
        <taxon>Hippocastanoideae</taxon>
        <taxon>Acereae</taxon>
        <taxon>Acer</taxon>
    </lineage>
</organism>
<dbReference type="PANTHER" id="PTHR31232">
    <property type="match status" value="1"/>
</dbReference>
<dbReference type="InterPro" id="IPR010264">
    <property type="entry name" value="Self-incomp_S1"/>
</dbReference>
<protein>
    <recommendedName>
        <fullName evidence="6">S-protein homolog</fullName>
    </recommendedName>
</protein>
<reference evidence="7" key="1">
    <citation type="journal article" date="2022" name="Plant J.">
        <title>Strategies of tolerance reflected in two North American maple genomes.</title>
        <authorList>
            <person name="McEvoy S.L."/>
            <person name="Sezen U.U."/>
            <person name="Trouern-Trend A."/>
            <person name="McMahon S.M."/>
            <person name="Schaberg P.G."/>
            <person name="Yang J."/>
            <person name="Wegrzyn J.L."/>
            <person name="Swenson N.G."/>
        </authorList>
    </citation>
    <scope>NUCLEOTIDE SEQUENCE</scope>
    <source>
        <strain evidence="7">NS2018</strain>
    </source>
</reference>